<gene>
    <name evidence="5" type="ORF">BD289DRAFT_445346</name>
</gene>
<evidence type="ECO:0000259" key="4">
    <source>
        <dbReference type="Pfam" id="PF06094"/>
    </source>
</evidence>
<dbReference type="Proteomes" id="UP000241462">
    <property type="component" value="Unassembled WGS sequence"/>
</dbReference>
<dbReference type="CDD" id="cd06661">
    <property type="entry name" value="GGCT_like"/>
    <property type="match status" value="1"/>
</dbReference>
<evidence type="ECO:0000256" key="2">
    <source>
        <dbReference type="ARBA" id="ARBA00022679"/>
    </source>
</evidence>
<dbReference type="PANTHER" id="PTHR31544:SF2">
    <property type="entry name" value="AIG2-LIKE PROTEIN D"/>
    <property type="match status" value="1"/>
</dbReference>
<evidence type="ECO:0000313" key="6">
    <source>
        <dbReference type="Proteomes" id="UP000241462"/>
    </source>
</evidence>
<keyword evidence="6" id="KW-1185">Reference proteome</keyword>
<name>A0A2T2ZUZ9_9PEZI</name>
<dbReference type="PANTHER" id="PTHR31544">
    <property type="entry name" value="AIG2-LIKE PROTEIN D"/>
    <property type="match status" value="1"/>
</dbReference>
<organism evidence="5 6">
    <name type="scientific">Coniella lustricola</name>
    <dbReference type="NCBI Taxonomy" id="2025994"/>
    <lineage>
        <taxon>Eukaryota</taxon>
        <taxon>Fungi</taxon>
        <taxon>Dikarya</taxon>
        <taxon>Ascomycota</taxon>
        <taxon>Pezizomycotina</taxon>
        <taxon>Sordariomycetes</taxon>
        <taxon>Sordariomycetidae</taxon>
        <taxon>Diaporthales</taxon>
        <taxon>Schizoparmaceae</taxon>
        <taxon>Coniella</taxon>
    </lineage>
</organism>
<evidence type="ECO:0000256" key="3">
    <source>
        <dbReference type="ARBA" id="ARBA00030602"/>
    </source>
</evidence>
<dbReference type="GO" id="GO:0016740">
    <property type="term" value="F:transferase activity"/>
    <property type="evidence" value="ECO:0007669"/>
    <property type="project" value="UniProtKB-KW"/>
</dbReference>
<dbReference type="InterPro" id="IPR045038">
    <property type="entry name" value="AIG2-like"/>
</dbReference>
<reference evidence="5 6" key="1">
    <citation type="journal article" date="2018" name="Mycol. Prog.">
        <title>Coniella lustricola, a new species from submerged detritus.</title>
        <authorList>
            <person name="Raudabaugh D.B."/>
            <person name="Iturriaga T."/>
            <person name="Carver A."/>
            <person name="Mondo S."/>
            <person name="Pangilinan J."/>
            <person name="Lipzen A."/>
            <person name="He G."/>
            <person name="Amirebrahimi M."/>
            <person name="Grigoriev I.V."/>
            <person name="Miller A.N."/>
        </authorList>
    </citation>
    <scope>NUCLEOTIDE SEQUENCE [LARGE SCALE GENOMIC DNA]</scope>
    <source>
        <strain evidence="5 6">B22-T-1</strain>
    </source>
</reference>
<keyword evidence="2" id="KW-0808">Transferase</keyword>
<dbReference type="InParanoid" id="A0A2T2ZUZ9"/>
<comment type="similarity">
    <text evidence="1">Belongs to the gamma-glutamylcyclotransferase family.</text>
</comment>
<feature type="domain" description="Gamma-glutamylcyclotransferase AIG2-like" evidence="4">
    <location>
        <begin position="14"/>
        <end position="132"/>
    </location>
</feature>
<dbReference type="InterPro" id="IPR009288">
    <property type="entry name" value="AIG2-like_dom"/>
</dbReference>
<dbReference type="SUPFAM" id="SSF110857">
    <property type="entry name" value="Gamma-glutamyl cyclotransferase-like"/>
    <property type="match status" value="1"/>
</dbReference>
<dbReference type="Pfam" id="PF06094">
    <property type="entry name" value="GGACT"/>
    <property type="match status" value="1"/>
</dbReference>
<dbReference type="AlphaFoldDB" id="A0A2T2ZUZ9"/>
<dbReference type="EMBL" id="KZ678654">
    <property type="protein sequence ID" value="PSR77487.1"/>
    <property type="molecule type" value="Genomic_DNA"/>
</dbReference>
<proteinExistence type="inferred from homology"/>
<dbReference type="OrthoDB" id="1044435at2759"/>
<dbReference type="Gene3D" id="3.10.490.10">
    <property type="entry name" value="Gamma-glutamyl cyclotransferase-like"/>
    <property type="match status" value="1"/>
</dbReference>
<dbReference type="InterPro" id="IPR036568">
    <property type="entry name" value="GGCT-like_sf"/>
</dbReference>
<dbReference type="InterPro" id="IPR013024">
    <property type="entry name" value="GGCT-like"/>
</dbReference>
<protein>
    <recommendedName>
        <fullName evidence="3">Putative gamma-glutamylcyclotransferase</fullName>
    </recommendedName>
</protein>
<sequence>MAELSESDQTYSGFFYGTLMEPQVFYSVCYNDRSPPKEIKAMHTFAPAVLHGYCRRRVRGADYPGMVADADHCVFGMVVTGLTTANLAKLDYFEGSQYDRRPVQPNLLTTVGNEKGEGNVEGEQVDTHSYIFLAKDDLEPREWDFAEFKRDKLQSWTRAGYVFEDCEPGNVASVSAAV</sequence>
<accession>A0A2T2ZUZ9</accession>
<evidence type="ECO:0000313" key="5">
    <source>
        <dbReference type="EMBL" id="PSR77487.1"/>
    </source>
</evidence>
<evidence type="ECO:0000256" key="1">
    <source>
        <dbReference type="ARBA" id="ARBA00008861"/>
    </source>
</evidence>